<keyword evidence="4" id="KW-1185">Reference proteome</keyword>
<evidence type="ECO:0000256" key="1">
    <source>
        <dbReference type="SAM" id="MobiDB-lite"/>
    </source>
</evidence>
<protein>
    <submittedName>
        <fullName evidence="3">Phosphotransferase enzyme family protein</fullName>
    </submittedName>
</protein>
<dbReference type="EMBL" id="FOAZ01000020">
    <property type="protein sequence ID" value="SEM19955.1"/>
    <property type="molecule type" value="Genomic_DNA"/>
</dbReference>
<dbReference type="InterPro" id="IPR002575">
    <property type="entry name" value="Aminoglycoside_PTrfase"/>
</dbReference>
<gene>
    <name evidence="3" type="ORF">SAMN05414137_120111</name>
</gene>
<keyword evidence="3" id="KW-0808">Transferase</keyword>
<dbReference type="SUPFAM" id="SSF56112">
    <property type="entry name" value="Protein kinase-like (PK-like)"/>
    <property type="match status" value="1"/>
</dbReference>
<feature type="domain" description="Aminoglycoside phosphotransferase" evidence="2">
    <location>
        <begin position="116"/>
        <end position="292"/>
    </location>
</feature>
<name>A0A1H7WFU1_STRJI</name>
<feature type="region of interest" description="Disordered" evidence="1">
    <location>
        <begin position="1"/>
        <end position="22"/>
    </location>
</feature>
<accession>A0A1H7WFU1</accession>
<organism evidence="3 4">
    <name type="scientific">Streptacidiphilus jiangxiensis</name>
    <dbReference type="NCBI Taxonomy" id="235985"/>
    <lineage>
        <taxon>Bacteria</taxon>
        <taxon>Bacillati</taxon>
        <taxon>Actinomycetota</taxon>
        <taxon>Actinomycetes</taxon>
        <taxon>Kitasatosporales</taxon>
        <taxon>Streptomycetaceae</taxon>
        <taxon>Streptacidiphilus</taxon>
    </lineage>
</organism>
<dbReference type="Proteomes" id="UP000183015">
    <property type="component" value="Unassembled WGS sequence"/>
</dbReference>
<dbReference type="GO" id="GO:0016740">
    <property type="term" value="F:transferase activity"/>
    <property type="evidence" value="ECO:0007669"/>
    <property type="project" value="UniProtKB-KW"/>
</dbReference>
<evidence type="ECO:0000313" key="4">
    <source>
        <dbReference type="Proteomes" id="UP000183015"/>
    </source>
</evidence>
<sequence>MATPTMTRESDSASRPGAPAAHRAGTFRAAGAQHGASVPARQAAAGPGTGALFDRGATCPPAVLDAIARAEAFSPGFALQRVHYTSAEHVVLTGSYNKVSAVAKCRLSAHPDTSAVSSALADEIVVARALVRERPPVRVPRLLAADPTHGVLITERAPGRLAAPYRHPAQAPVPGAVLSVLGAVAKLNMWRPAGDGFERRLDYLALLARYHHDGHIAESDLSCIQRLLRGLVGAPAQFCHGQAMLRNVVLAPSGPVFVDWSCAGWYLPGYDLATLWMTLGCDPDARRRIRDLALGGGLAVRDGFLLALLLQLIGETRRLDRSEAGEAQRELLRCLRMDLVHVRGAIRAAATSR</sequence>
<dbReference type="eggNOG" id="COG0510">
    <property type="taxonomic scope" value="Bacteria"/>
</dbReference>
<evidence type="ECO:0000313" key="3">
    <source>
        <dbReference type="EMBL" id="SEM19955.1"/>
    </source>
</evidence>
<dbReference type="Pfam" id="PF01636">
    <property type="entry name" value="APH"/>
    <property type="match status" value="1"/>
</dbReference>
<dbReference type="InterPro" id="IPR011009">
    <property type="entry name" value="Kinase-like_dom_sf"/>
</dbReference>
<proteinExistence type="predicted"/>
<dbReference type="Gene3D" id="3.90.1200.10">
    <property type="match status" value="1"/>
</dbReference>
<evidence type="ECO:0000259" key="2">
    <source>
        <dbReference type="Pfam" id="PF01636"/>
    </source>
</evidence>
<dbReference type="AlphaFoldDB" id="A0A1H7WFU1"/>
<reference evidence="4" key="1">
    <citation type="submission" date="2016-10" db="EMBL/GenBank/DDBJ databases">
        <authorList>
            <person name="Varghese N."/>
        </authorList>
    </citation>
    <scope>NUCLEOTIDE SEQUENCE [LARGE SCALE GENOMIC DNA]</scope>
    <source>
        <strain evidence="4">DSM 45096 / BCRC 16803 / CGMCC 4.1857 / CIP 109030 / JCM 12277 / KCTC 19219 / NBRC 100920 / 33214</strain>
    </source>
</reference>
<dbReference type="RefSeq" id="WP_075004142.1">
    <property type="nucleotide sequence ID" value="NZ_BBPN01000011.1"/>
</dbReference>